<dbReference type="GO" id="GO:0046872">
    <property type="term" value="F:metal ion binding"/>
    <property type="evidence" value="ECO:0007669"/>
    <property type="project" value="UniProtKB-KW"/>
</dbReference>
<evidence type="ECO:0000256" key="9">
    <source>
        <dbReference type="RuleBase" id="RU004395"/>
    </source>
</evidence>
<feature type="binding site" evidence="8">
    <location>
        <position position="8"/>
    </location>
    <ligand>
        <name>a divalent metal cation</name>
        <dbReference type="ChEBI" id="CHEBI:60240"/>
    </ligand>
</feature>
<feature type="site" description="Transition state stabilizer" evidence="8">
    <location>
        <position position="133"/>
    </location>
</feature>
<protein>
    <recommendedName>
        <fullName evidence="4 8">2-C-methyl-D-erythritol 2,4-cyclodiphosphate synthase</fullName>
        <shortName evidence="8">MECDP-synthase</shortName>
        <shortName evidence="8">MECPP-synthase</shortName>
        <shortName evidence="8">MECPS</shortName>
        <ecNumber evidence="4 8">4.6.1.12</ecNumber>
    </recommendedName>
</protein>
<evidence type="ECO:0000313" key="12">
    <source>
        <dbReference type="Proteomes" id="UP000488506"/>
    </source>
</evidence>
<feature type="binding site" evidence="8">
    <location>
        <begin position="8"/>
        <end position="10"/>
    </location>
    <ligand>
        <name>4-CDP-2-C-methyl-D-erythritol 2-phosphate</name>
        <dbReference type="ChEBI" id="CHEBI:57919"/>
    </ligand>
</feature>
<dbReference type="InterPro" id="IPR036571">
    <property type="entry name" value="MECDP_synthase_sf"/>
</dbReference>
<evidence type="ECO:0000256" key="1">
    <source>
        <dbReference type="ARBA" id="ARBA00000200"/>
    </source>
</evidence>
<dbReference type="GO" id="GO:0019288">
    <property type="term" value="P:isopentenyl diphosphate biosynthetic process, methylerythritol 4-phosphate pathway"/>
    <property type="evidence" value="ECO:0007669"/>
    <property type="project" value="UniProtKB-UniRule"/>
</dbReference>
<comment type="similarity">
    <text evidence="3 8 9">Belongs to the IspF family.</text>
</comment>
<dbReference type="SUPFAM" id="SSF69765">
    <property type="entry name" value="IpsF-like"/>
    <property type="match status" value="1"/>
</dbReference>
<keyword evidence="7 8" id="KW-0456">Lyase</keyword>
<comment type="caution">
    <text evidence="11">The sequence shown here is derived from an EMBL/GenBank/DDBJ whole genome shotgun (WGS) entry which is preliminary data.</text>
</comment>
<organism evidence="11 12">
    <name type="scientific">Candidatus Saganbacteria bacterium</name>
    <dbReference type="NCBI Taxonomy" id="2575572"/>
    <lineage>
        <taxon>Bacteria</taxon>
        <taxon>Bacillati</taxon>
        <taxon>Saganbacteria</taxon>
    </lineage>
</organism>
<feature type="binding site" evidence="8">
    <location>
        <begin position="61"/>
        <end position="65"/>
    </location>
    <ligand>
        <name>4-CDP-2-C-methyl-D-erythritol 2-phosphate</name>
        <dbReference type="ChEBI" id="CHEBI:57919"/>
    </ligand>
</feature>
<evidence type="ECO:0000256" key="3">
    <source>
        <dbReference type="ARBA" id="ARBA00008480"/>
    </source>
</evidence>
<evidence type="ECO:0000256" key="6">
    <source>
        <dbReference type="ARBA" id="ARBA00023229"/>
    </source>
</evidence>
<feature type="binding site" evidence="8">
    <location>
        <position position="42"/>
    </location>
    <ligand>
        <name>a divalent metal cation</name>
        <dbReference type="ChEBI" id="CHEBI:60240"/>
    </ligand>
</feature>
<dbReference type="CDD" id="cd00554">
    <property type="entry name" value="MECDP_synthase"/>
    <property type="match status" value="1"/>
</dbReference>
<comment type="cofactor">
    <cofactor evidence="8">
        <name>a divalent metal cation</name>
        <dbReference type="ChEBI" id="CHEBI:60240"/>
    </cofactor>
    <text evidence="8">Binds 1 divalent metal cation per subunit.</text>
</comment>
<dbReference type="UniPathway" id="UPA00056">
    <property type="reaction ID" value="UER00095"/>
</dbReference>
<dbReference type="FunFam" id="3.30.1330.50:FF:000001">
    <property type="entry name" value="2-C-methyl-D-erythritol 2,4-cyclodiphosphate synthase"/>
    <property type="match status" value="1"/>
</dbReference>
<feature type="site" description="Transition state stabilizer" evidence="8">
    <location>
        <position position="34"/>
    </location>
</feature>
<dbReference type="PANTHER" id="PTHR43181">
    <property type="entry name" value="2-C-METHYL-D-ERYTHRITOL 2,4-CYCLODIPHOSPHATE SYNTHASE, CHLOROPLASTIC"/>
    <property type="match status" value="1"/>
</dbReference>
<feature type="domain" description="2-C-methyl-D-erythritol 2,4-cyclodiphosphate synthase" evidence="10">
    <location>
        <begin position="1"/>
        <end position="154"/>
    </location>
</feature>
<dbReference type="Pfam" id="PF02542">
    <property type="entry name" value="YgbB"/>
    <property type="match status" value="1"/>
</dbReference>
<dbReference type="Proteomes" id="UP000488506">
    <property type="component" value="Unassembled WGS sequence"/>
</dbReference>
<gene>
    <name evidence="8" type="primary">ispF</name>
    <name evidence="11" type="ORF">FD145_1492</name>
</gene>
<proteinExistence type="inferred from homology"/>
<evidence type="ECO:0000256" key="4">
    <source>
        <dbReference type="ARBA" id="ARBA00012579"/>
    </source>
</evidence>
<feature type="binding site" evidence="8">
    <location>
        <position position="139"/>
    </location>
    <ligand>
        <name>4-CDP-2-C-methyl-D-erythritol 2-phosphate</name>
        <dbReference type="ChEBI" id="CHEBI:57919"/>
    </ligand>
</feature>
<dbReference type="EC" id="4.6.1.12" evidence="4 8"/>
<evidence type="ECO:0000256" key="2">
    <source>
        <dbReference type="ARBA" id="ARBA00004709"/>
    </source>
</evidence>
<dbReference type="InterPro" id="IPR003526">
    <property type="entry name" value="MECDP_synthase"/>
</dbReference>
<comment type="caution">
    <text evidence="8">Lacks conserved residue(s) required for the propagation of feature annotation.</text>
</comment>
<keyword evidence="6 8" id="KW-0414">Isoprene biosynthesis</keyword>
<evidence type="ECO:0000256" key="5">
    <source>
        <dbReference type="ARBA" id="ARBA00022723"/>
    </source>
</evidence>
<evidence type="ECO:0000259" key="10">
    <source>
        <dbReference type="Pfam" id="PF02542"/>
    </source>
</evidence>
<evidence type="ECO:0000256" key="8">
    <source>
        <dbReference type="HAMAP-Rule" id="MF_00107"/>
    </source>
</evidence>
<reference evidence="11 12" key="1">
    <citation type="submission" date="2019-12" db="EMBL/GenBank/DDBJ databases">
        <authorList>
            <person name="Wolfe R."/>
            <person name="Danczak R."/>
            <person name="Wilkins M."/>
        </authorList>
    </citation>
    <scope>NUCLEOTIDE SEQUENCE [LARGE SCALE GENOMIC DNA]</scope>
    <source>
        <strain evidence="11">X2_MaxBin.013</strain>
    </source>
</reference>
<evidence type="ECO:0000256" key="7">
    <source>
        <dbReference type="ARBA" id="ARBA00023239"/>
    </source>
</evidence>
<dbReference type="PROSITE" id="PS01350">
    <property type="entry name" value="ISPF"/>
    <property type="match status" value="1"/>
</dbReference>
<accession>A0A833KZP8</accession>
<dbReference type="NCBIfam" id="TIGR00151">
    <property type="entry name" value="ispF"/>
    <property type="match status" value="1"/>
</dbReference>
<evidence type="ECO:0000313" key="11">
    <source>
        <dbReference type="EMBL" id="KAF0132957.1"/>
    </source>
</evidence>
<comment type="subunit">
    <text evidence="8">Homotrimer.</text>
</comment>
<name>A0A833KZP8_UNCSA</name>
<dbReference type="InterPro" id="IPR020555">
    <property type="entry name" value="MECDP_synthase_CS"/>
</dbReference>
<dbReference type="PANTHER" id="PTHR43181:SF1">
    <property type="entry name" value="2-C-METHYL-D-ERYTHRITOL 2,4-CYCLODIPHOSPHATE SYNTHASE, CHLOROPLASTIC"/>
    <property type="match status" value="1"/>
</dbReference>
<comment type="catalytic activity">
    <reaction evidence="1 8 9">
        <text>4-CDP-2-C-methyl-D-erythritol 2-phosphate = 2-C-methyl-D-erythritol 2,4-cyclic diphosphate + CMP</text>
        <dbReference type="Rhea" id="RHEA:23864"/>
        <dbReference type="ChEBI" id="CHEBI:57919"/>
        <dbReference type="ChEBI" id="CHEBI:58483"/>
        <dbReference type="ChEBI" id="CHEBI:60377"/>
        <dbReference type="EC" id="4.6.1.12"/>
    </reaction>
</comment>
<dbReference type="Gene3D" id="3.30.1330.50">
    <property type="entry name" value="2-C-methyl-D-erythritol 2,4-cyclodiphosphate synthase"/>
    <property type="match status" value="1"/>
</dbReference>
<feature type="binding site" evidence="8">
    <location>
        <begin position="34"/>
        <end position="35"/>
    </location>
    <ligand>
        <name>4-CDP-2-C-methyl-D-erythritol 2-phosphate</name>
        <dbReference type="ChEBI" id="CHEBI:57919"/>
    </ligand>
</feature>
<dbReference type="GO" id="GO:0008685">
    <property type="term" value="F:2-C-methyl-D-erythritol 2,4-cyclodiphosphate synthase activity"/>
    <property type="evidence" value="ECO:0007669"/>
    <property type="project" value="UniProtKB-UniRule"/>
</dbReference>
<keyword evidence="5 8" id="KW-0479">Metal-binding</keyword>
<sequence length="160" mass="17230">MRVGIGYDVHKLVAKRKLILGGVEVNYKKGLLGHSDADVLIHAIIDALIGAVGQGSIGDFFPDTDLQFKDASSMNLLQKIATILKEQGYVISNIDSIIVCQEPRLAPYISQMRANIARICGISIHQVNVKGKTEEGLGFTGAKKGIAAHAVCLVHKKVQL</sequence>
<dbReference type="HAMAP" id="MF_00107">
    <property type="entry name" value="IspF"/>
    <property type="match status" value="1"/>
</dbReference>
<dbReference type="GO" id="GO:0016114">
    <property type="term" value="P:terpenoid biosynthetic process"/>
    <property type="evidence" value="ECO:0007669"/>
    <property type="project" value="InterPro"/>
</dbReference>
<feature type="binding site" evidence="8">
    <location>
        <position position="10"/>
    </location>
    <ligand>
        <name>a divalent metal cation</name>
        <dbReference type="ChEBI" id="CHEBI:60240"/>
    </ligand>
</feature>
<comment type="pathway">
    <text evidence="2 8">Isoprenoid biosynthesis; isopentenyl diphosphate biosynthesis via DXP pathway; isopentenyl diphosphate from 1-deoxy-D-xylulose 5-phosphate: step 4/6.</text>
</comment>
<comment type="function">
    <text evidence="8">Involved in the biosynthesis of isopentenyl diphosphate (IPP) and dimethylallyl diphosphate (DMAPP), two major building blocks of isoprenoid compounds. Catalyzes the conversion of 4-diphosphocytidyl-2-C-methyl-D-erythritol 2-phosphate (CDP-ME2P) to 2-C-methyl-D-erythritol 2,4-cyclodiphosphate (ME-CPP) with a corresponding release of cytidine 5-monophosphate (CMP).</text>
</comment>
<dbReference type="EMBL" id="WPAF01000038">
    <property type="protein sequence ID" value="KAF0132957.1"/>
    <property type="molecule type" value="Genomic_DNA"/>
</dbReference>
<dbReference type="AlphaFoldDB" id="A0A833KZP8"/>